<dbReference type="RefSeq" id="WP_163754880.1">
    <property type="nucleotide sequence ID" value="NZ_BLKW01000002.1"/>
</dbReference>
<dbReference type="Gene3D" id="3.40.50.12780">
    <property type="entry name" value="N-terminal domain of ligase-like"/>
    <property type="match status" value="1"/>
</dbReference>
<dbReference type="InterPro" id="IPR040097">
    <property type="entry name" value="FAAL/FAAC"/>
</dbReference>
<evidence type="ECO:0000256" key="2">
    <source>
        <dbReference type="ARBA" id="ARBA00022598"/>
    </source>
</evidence>
<gene>
    <name evidence="7" type="primary">fadD28_1</name>
    <name evidence="7" type="ORF">MBOT_09880</name>
</gene>
<evidence type="ECO:0000313" key="7">
    <source>
        <dbReference type="EMBL" id="GFG73623.1"/>
    </source>
</evidence>
<dbReference type="FunFam" id="3.40.50.12780:FF:000013">
    <property type="entry name" value="Long-chain-fatty-acid--AMP ligase FadD32"/>
    <property type="match status" value="1"/>
</dbReference>
<sequence length="579" mass="62864">MVETSLPALLRERASLQPDDTAFTFIDYEQDWAGVAESLTWPQLYRRALNVARELRRYASPGDRAAILVPQSLDYIVAFLGALQAGLIAVPLSAPLGGVIDERVDSVLRDAAPAAVLTTSSVVTEVARHVTPQPRESAPSVIEVDLLDLDAPVQFDSWEDNQESIAYLQYTSGSTRQPAGVMISHTNLQVNFEQLMLGYFPKTRGIPPVDLTIVSWLPFHHDMGLVLGVCSPILGGFSGVLTSPAAFLQRPARWMQLLATNSQAFSAAPNFAFELAVRKTSDDDMSGHDLGGVRTILSGAERVNPATLKRFAERFARFNLSAAVLRPSYGLAEATVYVASSTADHPPEIVDFESDKLSAGHARRCASGSGTSLIVYNLRQSPVVRIVDPETRTERPEGTTGEIWVHGENVALGYWQKPHETEHTFGATLVDPSPGTPAGPWLRTGDLGFISGGQLFIVGRIKDLLIVYGRNHSPDDIEATIHEITGGRCAAIAVAREGIEQLVVVVEVKKRGDSEEEAKHKFGVVKREITSAISTSHGLSVADLVLVQPGSIPITTSGKVKRSACLEQYQRNEFARLDE</sequence>
<dbReference type="PANTHER" id="PTHR22754">
    <property type="entry name" value="DISCO-INTERACTING PROTEIN 2 DIP2 -RELATED"/>
    <property type="match status" value="1"/>
</dbReference>
<keyword evidence="4" id="KW-0443">Lipid metabolism</keyword>
<proteinExistence type="inferred from homology"/>
<dbReference type="Proteomes" id="UP000465361">
    <property type="component" value="Unassembled WGS sequence"/>
</dbReference>
<evidence type="ECO:0000259" key="6">
    <source>
        <dbReference type="Pfam" id="PF23024"/>
    </source>
</evidence>
<dbReference type="GO" id="GO:0016874">
    <property type="term" value="F:ligase activity"/>
    <property type="evidence" value="ECO:0007669"/>
    <property type="project" value="UniProtKB-KW"/>
</dbReference>
<dbReference type="PANTHER" id="PTHR22754:SF32">
    <property type="entry name" value="DISCO-INTERACTING PROTEIN 2"/>
    <property type="match status" value="1"/>
</dbReference>
<feature type="domain" description="AMP-dependent synthetase/ligase" evidence="5">
    <location>
        <begin position="11"/>
        <end position="415"/>
    </location>
</feature>
<keyword evidence="2 7" id="KW-0436">Ligase</keyword>
<dbReference type="GO" id="GO:0005886">
    <property type="term" value="C:plasma membrane"/>
    <property type="evidence" value="ECO:0007669"/>
    <property type="project" value="TreeGrafter"/>
</dbReference>
<name>A0A7I9XUD6_9MYCO</name>
<keyword evidence="8" id="KW-1185">Reference proteome</keyword>
<dbReference type="FunFam" id="3.30.300.30:FF:000016">
    <property type="entry name" value="Fatty-acid-CoA ligase FadD26"/>
    <property type="match status" value="1"/>
</dbReference>
<keyword evidence="3" id="KW-0276">Fatty acid metabolism</keyword>
<dbReference type="Gene3D" id="3.30.300.30">
    <property type="match status" value="1"/>
</dbReference>
<feature type="domain" description="AMP-binding enzyme C-terminal" evidence="6">
    <location>
        <begin position="463"/>
        <end position="574"/>
    </location>
</feature>
<dbReference type="InterPro" id="IPR042099">
    <property type="entry name" value="ANL_N_sf"/>
</dbReference>
<protein>
    <submittedName>
        <fullName evidence="7">Long-chain-fatty-acid--AMP ligase FadD28</fullName>
    </submittedName>
</protein>
<dbReference type="GO" id="GO:0070566">
    <property type="term" value="F:adenylyltransferase activity"/>
    <property type="evidence" value="ECO:0007669"/>
    <property type="project" value="TreeGrafter"/>
</dbReference>
<comment type="similarity">
    <text evidence="1">Belongs to the ATP-dependent AMP-binding enzyme family.</text>
</comment>
<evidence type="ECO:0000259" key="5">
    <source>
        <dbReference type="Pfam" id="PF00501"/>
    </source>
</evidence>
<evidence type="ECO:0000256" key="1">
    <source>
        <dbReference type="ARBA" id="ARBA00006432"/>
    </source>
</evidence>
<reference evidence="7 8" key="1">
    <citation type="journal article" date="2019" name="Emerg. Microbes Infect.">
        <title>Comprehensive subspecies identification of 175 nontuberculous mycobacteria species based on 7547 genomic profiles.</title>
        <authorList>
            <person name="Matsumoto Y."/>
            <person name="Kinjo T."/>
            <person name="Motooka D."/>
            <person name="Nabeya D."/>
            <person name="Jung N."/>
            <person name="Uechi K."/>
            <person name="Horii T."/>
            <person name="Iida T."/>
            <person name="Fujita J."/>
            <person name="Nakamura S."/>
        </authorList>
    </citation>
    <scope>NUCLEOTIDE SEQUENCE [LARGE SCALE GENOMIC DNA]</scope>
    <source>
        <strain evidence="7 8">JCM 17322</strain>
    </source>
</reference>
<evidence type="ECO:0000256" key="3">
    <source>
        <dbReference type="ARBA" id="ARBA00022832"/>
    </source>
</evidence>
<dbReference type="InterPro" id="IPR000873">
    <property type="entry name" value="AMP-dep_synth/lig_dom"/>
</dbReference>
<comment type="caution">
    <text evidence="7">The sequence shown here is derived from an EMBL/GenBank/DDBJ whole genome shotgun (WGS) entry which is preliminary data.</text>
</comment>
<dbReference type="CDD" id="cd05931">
    <property type="entry name" value="FAAL"/>
    <property type="match status" value="1"/>
</dbReference>
<dbReference type="AlphaFoldDB" id="A0A7I9XUD6"/>
<dbReference type="Pfam" id="PF23024">
    <property type="entry name" value="AMP-dom_DIP2-like"/>
    <property type="match status" value="1"/>
</dbReference>
<dbReference type="NCBIfam" id="NF004509">
    <property type="entry name" value="PRK05850.1"/>
    <property type="match status" value="1"/>
</dbReference>
<dbReference type="GO" id="GO:0006633">
    <property type="term" value="P:fatty acid biosynthetic process"/>
    <property type="evidence" value="ECO:0007669"/>
    <property type="project" value="TreeGrafter"/>
</dbReference>
<dbReference type="GO" id="GO:0071766">
    <property type="term" value="P:Actinobacterium-type cell wall biogenesis"/>
    <property type="evidence" value="ECO:0007669"/>
    <property type="project" value="UniProtKB-ARBA"/>
</dbReference>
<evidence type="ECO:0000313" key="8">
    <source>
        <dbReference type="Proteomes" id="UP000465361"/>
    </source>
</evidence>
<dbReference type="InterPro" id="IPR025110">
    <property type="entry name" value="AMP-bd_C"/>
</dbReference>
<dbReference type="InterPro" id="IPR045851">
    <property type="entry name" value="AMP-bd_C_sf"/>
</dbReference>
<evidence type="ECO:0000256" key="4">
    <source>
        <dbReference type="ARBA" id="ARBA00023098"/>
    </source>
</evidence>
<dbReference type="Pfam" id="PF00501">
    <property type="entry name" value="AMP-binding"/>
    <property type="match status" value="1"/>
</dbReference>
<dbReference type="EMBL" id="BLKW01000002">
    <property type="protein sequence ID" value="GFG73623.1"/>
    <property type="molecule type" value="Genomic_DNA"/>
</dbReference>
<accession>A0A7I9XUD6</accession>
<organism evidence="7 8">
    <name type="scientific">Mycobacterium botniense</name>
    <dbReference type="NCBI Taxonomy" id="84962"/>
    <lineage>
        <taxon>Bacteria</taxon>
        <taxon>Bacillati</taxon>
        <taxon>Actinomycetota</taxon>
        <taxon>Actinomycetes</taxon>
        <taxon>Mycobacteriales</taxon>
        <taxon>Mycobacteriaceae</taxon>
        <taxon>Mycobacterium</taxon>
    </lineage>
</organism>
<dbReference type="SUPFAM" id="SSF56801">
    <property type="entry name" value="Acetyl-CoA synthetase-like"/>
    <property type="match status" value="1"/>
</dbReference>